<keyword evidence="1" id="KW-0472">Membrane</keyword>
<evidence type="ECO:0000259" key="2">
    <source>
        <dbReference type="SMART" id="SM00244"/>
    </source>
</evidence>
<comment type="caution">
    <text evidence="3">The sequence shown here is derived from an EMBL/GenBank/DDBJ whole genome shotgun (WGS) entry which is preliminary data.</text>
</comment>
<name>A0ABT7V8L3_9ACTN</name>
<dbReference type="PANTHER" id="PTHR43446:SF1">
    <property type="entry name" value="BAND 7 DOMAIN-CONTAINING PROTEIN"/>
    <property type="match status" value="1"/>
</dbReference>
<dbReference type="InterPro" id="IPR036013">
    <property type="entry name" value="Band_7/SPFH_dom_sf"/>
</dbReference>
<evidence type="ECO:0000256" key="1">
    <source>
        <dbReference type="SAM" id="Phobius"/>
    </source>
</evidence>
<feature type="transmembrane region" description="Helical" evidence="1">
    <location>
        <begin position="50"/>
        <end position="75"/>
    </location>
</feature>
<feature type="transmembrane region" description="Helical" evidence="1">
    <location>
        <begin position="12"/>
        <end position="35"/>
    </location>
</feature>
<protein>
    <submittedName>
        <fullName evidence="3">SPFH domain-containing protein</fullName>
    </submittedName>
</protein>
<feature type="domain" description="Band 7" evidence="2">
    <location>
        <begin position="70"/>
        <end position="277"/>
    </location>
</feature>
<dbReference type="RefSeq" id="WP_204673448.1">
    <property type="nucleotide sequence ID" value="NZ_JACJKQ010000022.1"/>
</dbReference>
<accession>A0ABT7V8L3</accession>
<keyword evidence="1" id="KW-0812">Transmembrane</keyword>
<evidence type="ECO:0000313" key="4">
    <source>
        <dbReference type="Proteomes" id="UP001529421"/>
    </source>
</evidence>
<proteinExistence type="predicted"/>
<reference evidence="4" key="1">
    <citation type="submission" date="2023-06" db="EMBL/GenBank/DDBJ databases">
        <title>Identification and characterization of horizontal gene transfer across gut microbiota members of farm animals based on homology search.</title>
        <authorList>
            <person name="Zeman M."/>
            <person name="Kubasova T."/>
            <person name="Jahodarova E."/>
            <person name="Nykrynova M."/>
            <person name="Rychlik I."/>
        </authorList>
    </citation>
    <scope>NUCLEOTIDE SEQUENCE [LARGE SCALE GENOMIC DNA]</scope>
    <source>
        <strain evidence="4">154_Feed</strain>
    </source>
</reference>
<dbReference type="SMART" id="SM00244">
    <property type="entry name" value="PHB"/>
    <property type="match status" value="1"/>
</dbReference>
<gene>
    <name evidence="3" type="ORF">QUW28_04870</name>
</gene>
<organism evidence="3 4">
    <name type="scientific">Enorma phocaeensis</name>
    <dbReference type="NCBI Taxonomy" id="1871019"/>
    <lineage>
        <taxon>Bacteria</taxon>
        <taxon>Bacillati</taxon>
        <taxon>Actinomycetota</taxon>
        <taxon>Coriobacteriia</taxon>
        <taxon>Coriobacteriales</taxon>
        <taxon>Coriobacteriaceae</taxon>
        <taxon>Enorma</taxon>
    </lineage>
</organism>
<dbReference type="Pfam" id="PF01145">
    <property type="entry name" value="Band_7"/>
    <property type="match status" value="1"/>
</dbReference>
<keyword evidence="4" id="KW-1185">Reference proteome</keyword>
<dbReference type="SUPFAM" id="SSF117892">
    <property type="entry name" value="Band 7/SPFH domain"/>
    <property type="match status" value="1"/>
</dbReference>
<dbReference type="EMBL" id="JAUDDZ010000005">
    <property type="protein sequence ID" value="MDM8274833.1"/>
    <property type="molecule type" value="Genomic_DNA"/>
</dbReference>
<dbReference type="CDD" id="cd03402">
    <property type="entry name" value="SPFH_like_u2"/>
    <property type="match status" value="1"/>
</dbReference>
<keyword evidence="1" id="KW-1133">Transmembrane helix</keyword>
<evidence type="ECO:0000313" key="3">
    <source>
        <dbReference type="EMBL" id="MDM8274833.1"/>
    </source>
</evidence>
<dbReference type="PANTHER" id="PTHR43446">
    <property type="entry name" value="MEMBRANE PROTEIN-RELATED"/>
    <property type="match status" value="1"/>
</dbReference>
<dbReference type="InterPro" id="IPR001107">
    <property type="entry name" value="Band_7"/>
</dbReference>
<sequence>MSVEKKIKAASGWGMLFAVIVAFVVIIAAFILSIVGLDSAEDAGVAASPIFAWGLGLSITAFCLIWIPVSGFFTLQPGQARVCILFGDYKGTVRDEGFRWANPFYSRSMGASSSSEEATAEVLSKSGLSLSKQISVASKSASGLSTKISVRARTLNGEILKVNDKVGNPIEIANVVVWHVADTAKALFDVDNYEQFVATQAETALRHVASIYAYDHAEDSSDSMESITLRSNIEEVSTALKYELTQRLAPAGITVDDARLTHLAYAPEIAQAMLRRQQAEAVIAARKKIVEGAVSMVEMAVEELSRGGQVELDEERKAAMASNLMVVLCGESEARPVVNTGSLY</sequence>
<dbReference type="Gene3D" id="3.30.479.30">
    <property type="entry name" value="Band 7 domain"/>
    <property type="match status" value="1"/>
</dbReference>
<dbReference type="Proteomes" id="UP001529421">
    <property type="component" value="Unassembled WGS sequence"/>
</dbReference>